<evidence type="ECO:0000313" key="3">
    <source>
        <dbReference type="EMBL" id="MFC4709253.1"/>
    </source>
</evidence>
<sequence>MKKLSLLLVLFVFSACSRPAPTPPTESSTATESSSMTTETTTTKPSSTSTVEESTTKPSSEKPEPPTSSSEKPISVDNRANLVGTWEQDNQTLTIDRTGNWELEGAINSSGTFTVGADFDQTKMIKLYGFNENIGGIGTYFIANFNGDSSKMGFGYLGQFTRATDLTSVVNSGAYQEDYQTDAVDFSRNVLGTWTITEGTEFHNTWNYNPDGTFELFSQGLGEARTGTYSVKPLKNNWVDISYDFDDSDDTYITAYHLSDGVMWEEEFEFIRIVRNTDPAFP</sequence>
<gene>
    <name evidence="3" type="ORF">ACFO3L_01160</name>
</gene>
<dbReference type="RefSeq" id="WP_379963009.1">
    <property type="nucleotide sequence ID" value="NZ_JBHSGT010000013.1"/>
</dbReference>
<evidence type="ECO:0008006" key="5">
    <source>
        <dbReference type="Google" id="ProtNLM"/>
    </source>
</evidence>
<evidence type="ECO:0000256" key="2">
    <source>
        <dbReference type="SAM" id="SignalP"/>
    </source>
</evidence>
<feature type="region of interest" description="Disordered" evidence="1">
    <location>
        <begin position="17"/>
        <end position="76"/>
    </location>
</feature>
<reference evidence="4" key="1">
    <citation type="journal article" date="2019" name="Int. J. Syst. Evol. Microbiol.">
        <title>The Global Catalogue of Microorganisms (GCM) 10K type strain sequencing project: providing services to taxonomists for standard genome sequencing and annotation.</title>
        <authorList>
            <consortium name="The Broad Institute Genomics Platform"/>
            <consortium name="The Broad Institute Genome Sequencing Center for Infectious Disease"/>
            <person name="Wu L."/>
            <person name="Ma J."/>
        </authorList>
    </citation>
    <scope>NUCLEOTIDE SEQUENCE [LARGE SCALE GENOMIC DNA]</scope>
    <source>
        <strain evidence="4">CGMCC 1.19061</strain>
    </source>
</reference>
<keyword evidence="4" id="KW-1185">Reference proteome</keyword>
<evidence type="ECO:0000313" key="4">
    <source>
        <dbReference type="Proteomes" id="UP001596026"/>
    </source>
</evidence>
<dbReference type="EMBL" id="JBHSGT010000013">
    <property type="protein sequence ID" value="MFC4709253.1"/>
    <property type="molecule type" value="Genomic_DNA"/>
</dbReference>
<evidence type="ECO:0000256" key="1">
    <source>
        <dbReference type="SAM" id="MobiDB-lite"/>
    </source>
</evidence>
<proteinExistence type="predicted"/>
<protein>
    <recommendedName>
        <fullName evidence="5">DUF1579 domain-containing protein</fullName>
    </recommendedName>
</protein>
<accession>A0ABV9M250</accession>
<feature type="compositionally biased region" description="Low complexity" evidence="1">
    <location>
        <begin position="25"/>
        <end position="58"/>
    </location>
</feature>
<comment type="caution">
    <text evidence="3">The sequence shown here is derived from an EMBL/GenBank/DDBJ whole genome shotgun (WGS) entry which is preliminary data.</text>
</comment>
<dbReference type="Proteomes" id="UP001596026">
    <property type="component" value="Unassembled WGS sequence"/>
</dbReference>
<dbReference type="PROSITE" id="PS51257">
    <property type="entry name" value="PROKAR_LIPOPROTEIN"/>
    <property type="match status" value="1"/>
</dbReference>
<keyword evidence="2" id="KW-0732">Signal</keyword>
<feature type="signal peptide" evidence="2">
    <location>
        <begin position="1"/>
        <end position="19"/>
    </location>
</feature>
<name>A0ABV9M250_9ENTE</name>
<feature type="chain" id="PRO_5047067803" description="DUF1579 domain-containing protein" evidence="2">
    <location>
        <begin position="20"/>
        <end position="282"/>
    </location>
</feature>
<organism evidence="3 4">
    <name type="scientific">Enterococcus eurekensis</name>
    <dbReference type="NCBI Taxonomy" id="1159753"/>
    <lineage>
        <taxon>Bacteria</taxon>
        <taxon>Bacillati</taxon>
        <taxon>Bacillota</taxon>
        <taxon>Bacilli</taxon>
        <taxon>Lactobacillales</taxon>
        <taxon>Enterococcaceae</taxon>
        <taxon>Enterococcus</taxon>
    </lineage>
</organism>